<dbReference type="Gene3D" id="3.40.630.10">
    <property type="entry name" value="Zn peptidases"/>
    <property type="match status" value="1"/>
</dbReference>
<dbReference type="GO" id="GO:0004181">
    <property type="term" value="F:metallocarboxypeptidase activity"/>
    <property type="evidence" value="ECO:0007669"/>
    <property type="project" value="InterPro"/>
</dbReference>
<dbReference type="PANTHER" id="PTHR12756:SF11">
    <property type="entry name" value="CYTOSOLIC CARBOXYPEPTIDASE 1"/>
    <property type="match status" value="1"/>
</dbReference>
<organism evidence="4 5">
    <name type="scientific">Flagellimonas eckloniae</name>
    <dbReference type="NCBI Taxonomy" id="346185"/>
    <lineage>
        <taxon>Bacteria</taxon>
        <taxon>Pseudomonadati</taxon>
        <taxon>Bacteroidota</taxon>
        <taxon>Flavobacteriia</taxon>
        <taxon>Flavobacteriales</taxon>
        <taxon>Flavobacteriaceae</taxon>
        <taxon>Flagellimonas</taxon>
    </lineage>
</organism>
<reference evidence="4 5" key="1">
    <citation type="submission" date="2015-04" db="EMBL/GenBank/DDBJ databases">
        <title>Complete genome of flavobacterium.</title>
        <authorList>
            <person name="Kwon Y.M."/>
            <person name="Kim S.-J."/>
        </authorList>
    </citation>
    <scope>NUCLEOTIDE SEQUENCE [LARGE SCALE GENOMIC DNA]</scope>
    <source>
        <strain evidence="4 5">DK169</strain>
    </source>
</reference>
<dbReference type="CDD" id="cd06237">
    <property type="entry name" value="M14_Nna1-like"/>
    <property type="match status" value="1"/>
</dbReference>
<evidence type="ECO:0000259" key="3">
    <source>
        <dbReference type="PROSITE" id="PS52035"/>
    </source>
</evidence>
<protein>
    <recommendedName>
        <fullName evidence="3">Peptidase M14 domain-containing protein</fullName>
    </recommendedName>
</protein>
<dbReference type="EMBL" id="LCTZ01000002">
    <property type="protein sequence ID" value="KQC29815.1"/>
    <property type="molecule type" value="Genomic_DNA"/>
</dbReference>
<dbReference type="RefSeq" id="WP_055393977.1">
    <property type="nucleotide sequence ID" value="NZ_LCTZ01000002.1"/>
</dbReference>
<comment type="similarity">
    <text evidence="2">Belongs to the peptidase M14 family.</text>
</comment>
<proteinExistence type="inferred from homology"/>
<dbReference type="InterPro" id="IPR000834">
    <property type="entry name" value="Peptidase_M14"/>
</dbReference>
<dbReference type="OrthoDB" id="1119199at2"/>
<dbReference type="STRING" id="346185.AAY42_07915"/>
<evidence type="ECO:0000256" key="1">
    <source>
        <dbReference type="ARBA" id="ARBA00001947"/>
    </source>
</evidence>
<dbReference type="PANTHER" id="PTHR12756">
    <property type="entry name" value="CYTOSOLIC CARBOXYPEPTIDASE"/>
    <property type="match status" value="1"/>
</dbReference>
<accession>A0A0Q0XLB1</accession>
<feature type="domain" description="Peptidase M14" evidence="3">
    <location>
        <begin position="165"/>
        <end position="410"/>
    </location>
</feature>
<dbReference type="InterPro" id="IPR050821">
    <property type="entry name" value="Cytosolic_carboxypeptidase"/>
</dbReference>
<dbReference type="PATRIC" id="fig|1547436.3.peg.1629"/>
<evidence type="ECO:0000313" key="5">
    <source>
        <dbReference type="Proteomes" id="UP000050827"/>
    </source>
</evidence>
<keyword evidence="5" id="KW-1185">Reference proteome</keyword>
<dbReference type="PROSITE" id="PS52035">
    <property type="entry name" value="PEPTIDASE_M14"/>
    <property type="match status" value="1"/>
</dbReference>
<dbReference type="GO" id="GO:0008270">
    <property type="term" value="F:zinc ion binding"/>
    <property type="evidence" value="ECO:0007669"/>
    <property type="project" value="InterPro"/>
</dbReference>
<evidence type="ECO:0000313" key="4">
    <source>
        <dbReference type="EMBL" id="KQC29815.1"/>
    </source>
</evidence>
<dbReference type="SUPFAM" id="SSF53187">
    <property type="entry name" value="Zn-dependent exopeptidases"/>
    <property type="match status" value="1"/>
</dbReference>
<comment type="cofactor">
    <cofactor evidence="1">
        <name>Zn(2+)</name>
        <dbReference type="ChEBI" id="CHEBI:29105"/>
    </cofactor>
</comment>
<dbReference type="AlphaFoldDB" id="A0A0Q0XLB1"/>
<evidence type="ECO:0000256" key="2">
    <source>
        <dbReference type="PROSITE-ProRule" id="PRU01379"/>
    </source>
</evidence>
<dbReference type="SMART" id="SM00631">
    <property type="entry name" value="Zn_pept"/>
    <property type="match status" value="1"/>
</dbReference>
<dbReference type="GO" id="GO:0006508">
    <property type="term" value="P:proteolysis"/>
    <property type="evidence" value="ECO:0007669"/>
    <property type="project" value="InterPro"/>
</dbReference>
<sequence length="413" mass="47021">MLNPARFLSPKLAIFLAVLCSSCSGLRTVKFPKKIDTQDKPITLQDRQTKFIPDMGVYVSNDFPSARLNDISVKNDSTIIVQVQPENQPINNSAYFAFKAWGAKKKQINFQFEYPNGYQHRYIPKYKVANGSWQQADSTMFSHMDSVAILKIKISPDTVLIAAQELQTIQNVKSWYTELQTKTSSRTRVNIIGKSHLGNDIPMLDIYDGSSEGKDIIVLLTRQHPPEVTGYLAFQSFLETVVKPTDLNTAFFKKYRVLAFPLMNPDGVDLGHWRHNAGGVDLNRDWSKYRQPEIAAVVSRIEQLVKEYKVKVLLGLDFHSTWHDVFYTNVQRENTNLPSFVSDWFASLEANIPNYKVNEKSATSTRPVSKGWFLKRFNAVGITYEIGDETPRDFITLKGKISANEMMKLLTTN</sequence>
<feature type="active site" description="Proton donor/acceptor" evidence="2">
    <location>
        <position position="385"/>
    </location>
</feature>
<gene>
    <name evidence="4" type="ORF">AAY42_07915</name>
</gene>
<dbReference type="Pfam" id="PF00246">
    <property type="entry name" value="Peptidase_M14"/>
    <property type="match status" value="1"/>
</dbReference>
<name>A0A0Q0XLB1_9FLAO</name>
<dbReference type="Proteomes" id="UP000050827">
    <property type="component" value="Unassembled WGS sequence"/>
</dbReference>
<comment type="caution">
    <text evidence="4">The sequence shown here is derived from an EMBL/GenBank/DDBJ whole genome shotgun (WGS) entry which is preliminary data.</text>
</comment>